<keyword evidence="1 2" id="KW-0732">Signal</keyword>
<dbReference type="Gene3D" id="2.70.70.10">
    <property type="entry name" value="Glucose Permease (Domain IIA)"/>
    <property type="match status" value="1"/>
</dbReference>
<proteinExistence type="predicted"/>
<reference evidence="4 5" key="1">
    <citation type="submission" date="2021-03" db="EMBL/GenBank/DDBJ databases">
        <title>Genomic Encyclopedia of Type Strains, Phase IV (KMG-IV): sequencing the most valuable type-strain genomes for metagenomic binning, comparative biology and taxonomic classification.</title>
        <authorList>
            <person name="Goeker M."/>
        </authorList>
    </citation>
    <scope>NUCLEOTIDE SEQUENCE [LARGE SCALE GENOMIC DNA]</scope>
    <source>
        <strain evidence="4 5">DSM 27138</strain>
    </source>
</reference>
<evidence type="ECO:0000256" key="2">
    <source>
        <dbReference type="SAM" id="SignalP"/>
    </source>
</evidence>
<evidence type="ECO:0000313" key="5">
    <source>
        <dbReference type="Proteomes" id="UP001519289"/>
    </source>
</evidence>
<feature type="chain" id="PRO_5046228594" evidence="2">
    <location>
        <begin position="23"/>
        <end position="186"/>
    </location>
</feature>
<dbReference type="Pfam" id="PF01551">
    <property type="entry name" value="Peptidase_M23"/>
    <property type="match status" value="1"/>
</dbReference>
<dbReference type="EMBL" id="JAGGLG010000015">
    <property type="protein sequence ID" value="MBP2018597.1"/>
    <property type="molecule type" value="Genomic_DNA"/>
</dbReference>
<dbReference type="RefSeq" id="WP_209466725.1">
    <property type="nucleotide sequence ID" value="NZ_JAGGLG010000015.1"/>
</dbReference>
<organism evidence="4 5">
    <name type="scientific">Symbiobacterium terraclitae</name>
    <dbReference type="NCBI Taxonomy" id="557451"/>
    <lineage>
        <taxon>Bacteria</taxon>
        <taxon>Bacillati</taxon>
        <taxon>Bacillota</taxon>
        <taxon>Clostridia</taxon>
        <taxon>Eubacteriales</taxon>
        <taxon>Symbiobacteriaceae</taxon>
        <taxon>Symbiobacterium</taxon>
    </lineage>
</organism>
<dbReference type="PANTHER" id="PTHR21666:SF289">
    <property type="entry name" value="L-ALA--D-GLU ENDOPEPTIDASE"/>
    <property type="match status" value="1"/>
</dbReference>
<dbReference type="InterPro" id="IPR016047">
    <property type="entry name" value="M23ase_b-sheet_dom"/>
</dbReference>
<dbReference type="CDD" id="cd12797">
    <property type="entry name" value="M23_peptidase"/>
    <property type="match status" value="1"/>
</dbReference>
<sequence length="186" mass="19700">MSIRRPLLVTLLILAISLAAWGSRPVAAVDPGQDAREIGQWIRERQDAAAPPPEGEPAWPVPDHAEITSDYGIRLHPVLKRLRLHAGIDIRAPEGAAAVACLDGKVMAVASLPAYGQVVVIDHGGRLASVYAHLSAVEVQEGDLVARGEPIGRVGATGQVTGAHLHFEIRVNGEPQEPLDLLAALL</sequence>
<feature type="signal peptide" evidence="2">
    <location>
        <begin position="1"/>
        <end position="22"/>
    </location>
</feature>
<feature type="domain" description="M23ase beta-sheet core" evidence="3">
    <location>
        <begin position="84"/>
        <end position="178"/>
    </location>
</feature>
<comment type="caution">
    <text evidence="4">The sequence shown here is derived from an EMBL/GenBank/DDBJ whole genome shotgun (WGS) entry which is preliminary data.</text>
</comment>
<evidence type="ECO:0000256" key="1">
    <source>
        <dbReference type="ARBA" id="ARBA00022729"/>
    </source>
</evidence>
<dbReference type="InterPro" id="IPR011055">
    <property type="entry name" value="Dup_hybrid_motif"/>
</dbReference>
<protein>
    <submittedName>
        <fullName evidence="4">Murein DD-endopeptidase MepM/ murein hydrolase activator NlpD</fullName>
    </submittedName>
</protein>
<keyword evidence="5" id="KW-1185">Reference proteome</keyword>
<gene>
    <name evidence="4" type="ORF">J2Z79_002012</name>
</gene>
<evidence type="ECO:0000259" key="3">
    <source>
        <dbReference type="Pfam" id="PF01551"/>
    </source>
</evidence>
<keyword evidence="4" id="KW-0378">Hydrolase</keyword>
<name>A0ABS4JST7_9FIRM</name>
<dbReference type="PANTHER" id="PTHR21666">
    <property type="entry name" value="PEPTIDASE-RELATED"/>
    <property type="match status" value="1"/>
</dbReference>
<dbReference type="GO" id="GO:0016787">
    <property type="term" value="F:hydrolase activity"/>
    <property type="evidence" value="ECO:0007669"/>
    <property type="project" value="UniProtKB-KW"/>
</dbReference>
<accession>A0ABS4JST7</accession>
<evidence type="ECO:0000313" key="4">
    <source>
        <dbReference type="EMBL" id="MBP2018597.1"/>
    </source>
</evidence>
<dbReference type="SUPFAM" id="SSF51261">
    <property type="entry name" value="Duplicated hybrid motif"/>
    <property type="match status" value="1"/>
</dbReference>
<dbReference type="InterPro" id="IPR050570">
    <property type="entry name" value="Cell_wall_metabolism_enzyme"/>
</dbReference>
<dbReference type="Proteomes" id="UP001519289">
    <property type="component" value="Unassembled WGS sequence"/>
</dbReference>